<reference evidence="1" key="1">
    <citation type="submission" date="2020-12" db="EMBL/GenBank/DDBJ databases">
        <title>WGS assembly of Carya illinoinensis cv. Pawnee.</title>
        <authorList>
            <person name="Platts A."/>
            <person name="Shu S."/>
            <person name="Wright S."/>
            <person name="Barry K."/>
            <person name="Edger P."/>
            <person name="Pires J.C."/>
            <person name="Schmutz J."/>
        </authorList>
    </citation>
    <scope>NUCLEOTIDE SEQUENCE</scope>
    <source>
        <tissue evidence="1">Leaf</tissue>
    </source>
</reference>
<evidence type="ECO:0000313" key="2">
    <source>
        <dbReference type="Proteomes" id="UP000811609"/>
    </source>
</evidence>
<accession>A0A8T1QQQ7</accession>
<keyword evidence="2" id="KW-1185">Reference proteome</keyword>
<gene>
    <name evidence="1" type="ORF">CIPAW_04G031700</name>
</gene>
<organism evidence="1 2">
    <name type="scientific">Carya illinoinensis</name>
    <name type="common">Pecan</name>
    <dbReference type="NCBI Taxonomy" id="32201"/>
    <lineage>
        <taxon>Eukaryota</taxon>
        <taxon>Viridiplantae</taxon>
        <taxon>Streptophyta</taxon>
        <taxon>Embryophyta</taxon>
        <taxon>Tracheophyta</taxon>
        <taxon>Spermatophyta</taxon>
        <taxon>Magnoliopsida</taxon>
        <taxon>eudicotyledons</taxon>
        <taxon>Gunneridae</taxon>
        <taxon>Pentapetalae</taxon>
        <taxon>rosids</taxon>
        <taxon>fabids</taxon>
        <taxon>Fagales</taxon>
        <taxon>Juglandaceae</taxon>
        <taxon>Carya</taxon>
    </lineage>
</organism>
<dbReference type="EMBL" id="CM031812">
    <property type="protein sequence ID" value="KAG6656581.1"/>
    <property type="molecule type" value="Genomic_DNA"/>
</dbReference>
<dbReference type="AlphaFoldDB" id="A0A8T1QQQ7"/>
<evidence type="ECO:0000313" key="1">
    <source>
        <dbReference type="EMBL" id="KAG6656581.1"/>
    </source>
</evidence>
<protein>
    <submittedName>
        <fullName evidence="1">Uncharacterized protein</fullName>
    </submittedName>
</protein>
<sequence length="31" mass="3605">MIIIMSGRVGGRFLLTEDREHNRTCPREDCV</sequence>
<name>A0A8T1QQQ7_CARIL</name>
<comment type="caution">
    <text evidence="1">The sequence shown here is derived from an EMBL/GenBank/DDBJ whole genome shotgun (WGS) entry which is preliminary data.</text>
</comment>
<proteinExistence type="predicted"/>
<dbReference type="Proteomes" id="UP000811609">
    <property type="component" value="Chromosome 4"/>
</dbReference>